<feature type="domain" description="Phospholipid/glycerol acyltransferase" evidence="19">
    <location>
        <begin position="273"/>
        <end position="388"/>
    </location>
</feature>
<accession>A0A8C5JKD6</accession>
<name>A0A8C5JKD6_JUNHY</name>
<reference evidence="20" key="1">
    <citation type="submission" date="2025-08" db="UniProtKB">
        <authorList>
            <consortium name="Ensembl"/>
        </authorList>
    </citation>
    <scope>IDENTIFICATION</scope>
</reference>
<comment type="catalytic activity">
    <reaction evidence="10">
        <text>heptadecanoyl-CoA + 1-(9Z-octadecenoyl)-sn-glycero-3-phosphate = 1-(9Z)-octadecenoyl-2-heptadecanoyl-sn-glycero-3-phosphate + CoA</text>
        <dbReference type="Rhea" id="RHEA:37155"/>
        <dbReference type="ChEBI" id="CHEBI:57287"/>
        <dbReference type="ChEBI" id="CHEBI:74307"/>
        <dbReference type="ChEBI" id="CHEBI:74544"/>
        <dbReference type="ChEBI" id="CHEBI:74558"/>
    </reaction>
    <physiologicalReaction direction="left-to-right" evidence="10">
        <dbReference type="Rhea" id="RHEA:37156"/>
    </physiologicalReaction>
</comment>
<dbReference type="Gene3D" id="1.10.640.10">
    <property type="entry name" value="Haem peroxidase domain superfamily, animal type"/>
    <property type="match status" value="1"/>
</dbReference>
<dbReference type="PROSITE" id="PS50292">
    <property type="entry name" value="PEROXIDASE_3"/>
    <property type="match status" value="1"/>
</dbReference>
<keyword evidence="15" id="KW-0349">Heme</keyword>
<keyword evidence="16" id="KW-0012">Acyltransferase</keyword>
<dbReference type="SUPFAM" id="SSF48113">
    <property type="entry name" value="Heme-dependent peroxidases"/>
    <property type="match status" value="1"/>
</dbReference>
<evidence type="ECO:0000256" key="2">
    <source>
        <dbReference type="ARBA" id="ARBA00000300"/>
    </source>
</evidence>
<dbReference type="EC" id="2.3.1.51" evidence="16"/>
<dbReference type="GO" id="GO:0003841">
    <property type="term" value="F:1-acylglycerol-3-phosphate O-acyltransferase activity"/>
    <property type="evidence" value="ECO:0007669"/>
    <property type="project" value="UniProtKB-UniRule"/>
</dbReference>
<evidence type="ECO:0000256" key="5">
    <source>
        <dbReference type="ARBA" id="ARBA00004086"/>
    </source>
</evidence>
<dbReference type="Ensembl" id="ENSJHYT00000024914.1">
    <property type="protein sequence ID" value="ENSJHYP00000020668.1"/>
    <property type="gene ID" value="ENSJHYG00000015646.1"/>
</dbReference>
<comment type="catalytic activity">
    <reaction evidence="14">
        <text>1-(9Z-octadecenoyl)-sn-glycero-3-phosphate + (9Z)-octadecenoyl-CoA = 1,2-di-(9Z-octadecenoyl)-sn-glycero-3-phosphate + CoA</text>
        <dbReference type="Rhea" id="RHEA:37131"/>
        <dbReference type="ChEBI" id="CHEBI:57287"/>
        <dbReference type="ChEBI" id="CHEBI:57387"/>
        <dbReference type="ChEBI" id="CHEBI:74544"/>
        <dbReference type="ChEBI" id="CHEBI:74546"/>
    </reaction>
    <physiologicalReaction direction="left-to-right" evidence="14">
        <dbReference type="Rhea" id="RHEA:37132"/>
    </physiologicalReaction>
</comment>
<dbReference type="SMART" id="SM00563">
    <property type="entry name" value="PlsC"/>
    <property type="match status" value="1"/>
</dbReference>
<comment type="catalytic activity">
    <reaction evidence="7">
        <text>1-tetradecanoyl-sn-glycerol 3-phosphate + (9Z)-octadecenoyl-CoA = 1-tetradecanoyl-2-(9Z)-octadecenoyl-sn-glycero-3-phosphate + CoA</text>
        <dbReference type="Rhea" id="RHEA:37187"/>
        <dbReference type="ChEBI" id="CHEBI:57287"/>
        <dbReference type="ChEBI" id="CHEBI:57387"/>
        <dbReference type="ChEBI" id="CHEBI:72683"/>
        <dbReference type="ChEBI" id="CHEBI:74586"/>
    </reaction>
    <physiologicalReaction direction="left-to-right" evidence="7">
        <dbReference type="Rhea" id="RHEA:37188"/>
    </physiologicalReaction>
</comment>
<comment type="catalytic activity">
    <reaction evidence="2">
        <text>a 1-acyl-sn-glycero-3-phosphate + an acyl-CoA = a 1,2-diacyl-sn-glycero-3-phosphate + CoA</text>
        <dbReference type="Rhea" id="RHEA:19709"/>
        <dbReference type="ChEBI" id="CHEBI:57287"/>
        <dbReference type="ChEBI" id="CHEBI:57970"/>
        <dbReference type="ChEBI" id="CHEBI:58342"/>
        <dbReference type="ChEBI" id="CHEBI:58608"/>
        <dbReference type="EC" id="2.3.1.51"/>
    </reaction>
    <physiologicalReaction direction="left-to-right" evidence="2">
        <dbReference type="Rhea" id="RHEA:19710"/>
    </physiologicalReaction>
</comment>
<dbReference type="AlphaFoldDB" id="A0A8C5JKD6"/>
<keyword evidence="15" id="KW-0408">Iron</keyword>
<keyword evidence="16" id="KW-0443">Lipid metabolism</keyword>
<dbReference type="InterPro" id="IPR004552">
    <property type="entry name" value="AGP_acyltrans"/>
</dbReference>
<evidence type="ECO:0000256" key="17">
    <source>
        <dbReference type="SAM" id="MobiDB-lite"/>
    </source>
</evidence>
<evidence type="ECO:0000256" key="16">
    <source>
        <dbReference type="RuleBase" id="RU361267"/>
    </source>
</evidence>
<dbReference type="Pfam" id="PF03098">
    <property type="entry name" value="An_peroxidase"/>
    <property type="match status" value="1"/>
</dbReference>
<dbReference type="Pfam" id="PF01553">
    <property type="entry name" value="Acyltransferase"/>
    <property type="match status" value="1"/>
</dbReference>
<dbReference type="PANTHER" id="PTHR11475:SF63">
    <property type="entry name" value="EOSINOPHIL PEROXIDASE"/>
    <property type="match status" value="1"/>
</dbReference>
<dbReference type="GO" id="GO:0020037">
    <property type="term" value="F:heme binding"/>
    <property type="evidence" value="ECO:0007669"/>
    <property type="project" value="InterPro"/>
</dbReference>
<evidence type="ECO:0000256" key="3">
    <source>
        <dbReference type="ARBA" id="ARBA00000816"/>
    </source>
</evidence>
<feature type="binding site" description="axial binding residue" evidence="15">
    <location>
        <position position="105"/>
    </location>
    <ligand>
        <name>heme b</name>
        <dbReference type="ChEBI" id="CHEBI:60344"/>
    </ligand>
    <ligandPart>
        <name>Fe</name>
        <dbReference type="ChEBI" id="CHEBI:18248"/>
    </ligandPart>
</feature>
<dbReference type="GO" id="GO:0005615">
    <property type="term" value="C:extracellular space"/>
    <property type="evidence" value="ECO:0007669"/>
    <property type="project" value="TreeGrafter"/>
</dbReference>
<organism evidence="20 21">
    <name type="scientific">Junco hyemalis</name>
    <name type="common">Dark-eyed junco</name>
    <dbReference type="NCBI Taxonomy" id="40217"/>
    <lineage>
        <taxon>Eukaryota</taxon>
        <taxon>Metazoa</taxon>
        <taxon>Chordata</taxon>
        <taxon>Craniata</taxon>
        <taxon>Vertebrata</taxon>
        <taxon>Euteleostomi</taxon>
        <taxon>Archelosauria</taxon>
        <taxon>Archosauria</taxon>
        <taxon>Dinosauria</taxon>
        <taxon>Saurischia</taxon>
        <taxon>Theropoda</taxon>
        <taxon>Coelurosauria</taxon>
        <taxon>Aves</taxon>
        <taxon>Neognathae</taxon>
        <taxon>Neoaves</taxon>
        <taxon>Telluraves</taxon>
        <taxon>Australaves</taxon>
        <taxon>Passeriformes</taxon>
        <taxon>Passerellidae</taxon>
        <taxon>Junco</taxon>
    </lineage>
</organism>
<feature type="compositionally biased region" description="Polar residues" evidence="17">
    <location>
        <begin position="495"/>
        <end position="505"/>
    </location>
</feature>
<dbReference type="GO" id="GO:0016020">
    <property type="term" value="C:membrane"/>
    <property type="evidence" value="ECO:0007669"/>
    <property type="project" value="InterPro"/>
</dbReference>
<evidence type="ECO:0000256" key="1">
    <source>
        <dbReference type="ARBA" id="ARBA00000091"/>
    </source>
</evidence>
<dbReference type="InterPro" id="IPR010255">
    <property type="entry name" value="Haem_peroxidase_sf"/>
</dbReference>
<comment type="catalytic activity">
    <reaction evidence="3">
        <text>1-(9Z-octadecenoyl)-sn-glycero-3-phosphate + hexadecanoyl-CoA = 1-(9Z)-octadecenoyl-2-hexadecanoyl-sn-glycero-3-phosphate + CoA</text>
        <dbReference type="Rhea" id="RHEA:37143"/>
        <dbReference type="ChEBI" id="CHEBI:57287"/>
        <dbReference type="ChEBI" id="CHEBI:57379"/>
        <dbReference type="ChEBI" id="CHEBI:74544"/>
        <dbReference type="ChEBI" id="CHEBI:74551"/>
    </reaction>
    <physiologicalReaction direction="left-to-right" evidence="3">
        <dbReference type="Rhea" id="RHEA:37144"/>
    </physiologicalReaction>
</comment>
<comment type="catalytic activity">
    <reaction evidence="4">
        <text>1-(9Z-octadecenoyl)-sn-glycero-3-phosphate + tetradecanoyl-CoA = 1-(9Z)-octadecenoyl-2-tetradecanoyl-sn-glycero-3-phosphate + CoA</text>
        <dbReference type="Rhea" id="RHEA:37171"/>
        <dbReference type="ChEBI" id="CHEBI:57287"/>
        <dbReference type="ChEBI" id="CHEBI:57385"/>
        <dbReference type="ChEBI" id="CHEBI:74544"/>
        <dbReference type="ChEBI" id="CHEBI:74579"/>
    </reaction>
    <physiologicalReaction direction="left-to-right" evidence="4">
        <dbReference type="Rhea" id="RHEA:37172"/>
    </physiologicalReaction>
</comment>
<comment type="function">
    <text evidence="5">Converts 1-acyl-sn-glycerol-3-phosphate (lysophosphatidic acid or LPA) into 1,2-diacyl-sn-glycerol-3-phosphate (phosphatidic acid or PA) by incorporating an acyl moiety at the sn-2 position of the glycerol backbone.</text>
</comment>
<dbReference type="NCBIfam" id="TIGR00530">
    <property type="entry name" value="AGP_acyltrn"/>
    <property type="match status" value="1"/>
</dbReference>
<protein>
    <recommendedName>
        <fullName evidence="16">1-acyl-sn-glycerol-3-phosphate acyltransferase</fullName>
        <ecNumber evidence="16">2.3.1.51</ecNumber>
    </recommendedName>
</protein>
<evidence type="ECO:0000256" key="12">
    <source>
        <dbReference type="ARBA" id="ARBA00049345"/>
    </source>
</evidence>
<reference evidence="20" key="2">
    <citation type="submission" date="2025-09" db="UniProtKB">
        <authorList>
            <consortium name="Ensembl"/>
        </authorList>
    </citation>
    <scope>IDENTIFICATION</scope>
</reference>
<feature type="transmembrane region" description="Helical" evidence="18">
    <location>
        <begin position="218"/>
        <end position="236"/>
    </location>
</feature>
<evidence type="ECO:0000256" key="13">
    <source>
        <dbReference type="ARBA" id="ARBA00049491"/>
    </source>
</evidence>
<comment type="catalytic activity">
    <reaction evidence="1">
        <text>(11Z)-octadecenoyl-CoA + 1-(9Z-octadecenoyl)-sn-glycero-3-phosphate = 1-(9Z)-octadecenoyl-2-(11Z)-octadecenoyl-sn-glycero-3-phosphate + CoA</text>
        <dbReference type="Rhea" id="RHEA:37603"/>
        <dbReference type="ChEBI" id="CHEBI:57287"/>
        <dbReference type="ChEBI" id="CHEBI:74544"/>
        <dbReference type="ChEBI" id="CHEBI:75121"/>
        <dbReference type="ChEBI" id="CHEBI:75122"/>
    </reaction>
    <physiologicalReaction direction="left-to-right" evidence="1">
        <dbReference type="Rhea" id="RHEA:37604"/>
    </physiologicalReaction>
</comment>
<feature type="region of interest" description="Disordered" evidence="17">
    <location>
        <begin position="485"/>
        <end position="505"/>
    </location>
</feature>
<dbReference type="InterPro" id="IPR019791">
    <property type="entry name" value="Haem_peroxidase_animal"/>
</dbReference>
<keyword evidence="15" id="KW-0479">Metal-binding</keyword>
<comment type="catalytic activity">
    <reaction evidence="8">
        <text>1-(6Z,9Z,12Z-octadecatrienoyl)-sn-glycero-3-phosphate + (9Z)-octadecenoyl-CoA = (6Z,9Z,12Z)-octadecatrienoyl-2-(9Z)-octadecenoyl-sn-glycero-3-phosphate + CoA</text>
        <dbReference type="Rhea" id="RHEA:37179"/>
        <dbReference type="ChEBI" id="CHEBI:57287"/>
        <dbReference type="ChEBI" id="CHEBI:57387"/>
        <dbReference type="ChEBI" id="CHEBI:74581"/>
        <dbReference type="ChEBI" id="CHEBI:74582"/>
    </reaction>
    <physiologicalReaction direction="left-to-right" evidence="8">
        <dbReference type="Rhea" id="RHEA:37180"/>
    </physiologicalReaction>
</comment>
<comment type="domain">
    <text evidence="16">The HXXXXD motif is essential for acyltransferase activity and may constitute the binding site for the phosphate moiety of the glycerol-3-phosphate.</text>
</comment>
<evidence type="ECO:0000313" key="20">
    <source>
        <dbReference type="Ensembl" id="ENSJHYP00000020668.1"/>
    </source>
</evidence>
<keyword evidence="18" id="KW-0472">Membrane</keyword>
<dbReference type="InterPro" id="IPR037120">
    <property type="entry name" value="Haem_peroxidase_sf_animal"/>
</dbReference>
<keyword evidence="18" id="KW-1133">Transmembrane helix</keyword>
<evidence type="ECO:0000256" key="7">
    <source>
        <dbReference type="ARBA" id="ARBA00047814"/>
    </source>
</evidence>
<evidence type="ECO:0000256" key="14">
    <source>
        <dbReference type="ARBA" id="ARBA00049561"/>
    </source>
</evidence>
<evidence type="ECO:0000256" key="18">
    <source>
        <dbReference type="SAM" id="Phobius"/>
    </source>
</evidence>
<proteinExistence type="inferred from homology"/>
<dbReference type="InterPro" id="IPR002123">
    <property type="entry name" value="Plipid/glycerol_acylTrfase"/>
</dbReference>
<dbReference type="SUPFAM" id="SSF69593">
    <property type="entry name" value="Glycerol-3-phosphate (1)-acyltransferase"/>
    <property type="match status" value="1"/>
</dbReference>
<comment type="catalytic activity">
    <reaction evidence="13">
        <text>1-eicosanoyl-sn-glycero-3-phosphate + (9Z)-octadecenoyl-CoA = 1-eicosanoyl-2-(9Z)-octadecenoyl-sn-glycero-3-phosphate + CoA</text>
        <dbReference type="Rhea" id="RHEA:37183"/>
        <dbReference type="ChEBI" id="CHEBI:57287"/>
        <dbReference type="ChEBI" id="CHEBI:57387"/>
        <dbReference type="ChEBI" id="CHEBI:74583"/>
        <dbReference type="ChEBI" id="CHEBI:74584"/>
    </reaction>
    <physiologicalReaction direction="left-to-right" evidence="13">
        <dbReference type="Rhea" id="RHEA:37184"/>
    </physiologicalReaction>
</comment>
<dbReference type="PRINTS" id="PR00457">
    <property type="entry name" value="ANPEROXIDASE"/>
</dbReference>
<sequence length="505" mass="58575">MCALPGDTRASEMLELACMHTLFMREHNRLAGKLRSLNPHWNDERLYQEARKILGAMIQIITYRDYLPLLLGCKFHRLIPRYRGYNESVDPRISNVFTLAFRFAHASIPPTVGRLDEYYRPITPEIQLRTSFFAVWRIIQEGGIDPYLRSLMANQAKLMTQQQMVVGELRDRLFEQVERIGFDLAALNMQRSRDHGLPVLYQVKPAFRFFCKMTFYKLWLFTISIGVAILSIPRGRNVENMMFLRTLTMPLKYIFGIQIVVKGKENLRTKKPFVLVLNHQTSLDILVMMEILPRRCVPIAKKEILYMGTFGLACWLSGVIFIDRKRREESIGTLTEVAHSLHKDNLRVLIFPEGTRNHGGSMLPFKRGAFQLAVKAQVPIIPVVLSSYKNFYNQKEKKFTPGKMIIQILPEVETLGLGPDDVPKLTEQLQLCVPQWRGGHDNHRKVWQQRQLWIATLTNQRKVKKSLLHQEDKLPTGMFLVPPREHHSRCHPARQTHNGQLDISV</sequence>
<evidence type="ECO:0000256" key="8">
    <source>
        <dbReference type="ARBA" id="ARBA00048105"/>
    </source>
</evidence>
<comment type="catalytic activity">
    <reaction evidence="6">
        <text>1-hexadecanoyl-sn-glycero-3-phosphate + (9Z)-octadecenoyl-CoA = 1-hexadecanoyl-2-(9Z-octadecenoyl)-sn-glycero-3-phosphate + CoA</text>
        <dbReference type="Rhea" id="RHEA:33187"/>
        <dbReference type="ChEBI" id="CHEBI:57287"/>
        <dbReference type="ChEBI" id="CHEBI:57387"/>
        <dbReference type="ChEBI" id="CHEBI:57518"/>
        <dbReference type="ChEBI" id="CHEBI:64839"/>
    </reaction>
    <physiologicalReaction direction="left-to-right" evidence="6">
        <dbReference type="Rhea" id="RHEA:33188"/>
    </physiologicalReaction>
</comment>
<comment type="similarity">
    <text evidence="16">Belongs to the 1-acyl-sn-glycerol-3-phosphate acyltransferase family.</text>
</comment>
<keyword evidence="16" id="KW-0594">Phospholipid biosynthesis</keyword>
<dbReference type="GO" id="GO:0006979">
    <property type="term" value="P:response to oxidative stress"/>
    <property type="evidence" value="ECO:0007669"/>
    <property type="project" value="InterPro"/>
</dbReference>
<evidence type="ECO:0000256" key="10">
    <source>
        <dbReference type="ARBA" id="ARBA00048956"/>
    </source>
</evidence>
<evidence type="ECO:0000256" key="6">
    <source>
        <dbReference type="ARBA" id="ARBA00047525"/>
    </source>
</evidence>
<comment type="catalytic activity">
    <reaction evidence="11">
        <text>pentadecanoyl-CoA + 1-(9Z-octadecenoyl)-sn-glycero-3-phosphate = 1-(9Z)-octadecenoyl-2-pentadecanoyl-sn-glycero-3-phosphate + CoA</text>
        <dbReference type="Rhea" id="RHEA:37175"/>
        <dbReference type="ChEBI" id="CHEBI:57287"/>
        <dbReference type="ChEBI" id="CHEBI:74309"/>
        <dbReference type="ChEBI" id="CHEBI:74544"/>
        <dbReference type="ChEBI" id="CHEBI:74578"/>
    </reaction>
    <physiologicalReaction direction="left-to-right" evidence="11">
        <dbReference type="Rhea" id="RHEA:37176"/>
    </physiologicalReaction>
</comment>
<evidence type="ECO:0000313" key="21">
    <source>
        <dbReference type="Proteomes" id="UP000694408"/>
    </source>
</evidence>
<evidence type="ECO:0000256" key="4">
    <source>
        <dbReference type="ARBA" id="ARBA00001783"/>
    </source>
</evidence>
<keyword evidence="16" id="KW-0808">Transferase</keyword>
<dbReference type="CDD" id="cd07989">
    <property type="entry name" value="LPLAT_AGPAT-like"/>
    <property type="match status" value="1"/>
</dbReference>
<evidence type="ECO:0000259" key="19">
    <source>
        <dbReference type="SMART" id="SM00563"/>
    </source>
</evidence>
<keyword evidence="16" id="KW-1208">Phospholipid metabolism</keyword>
<dbReference type="GO" id="GO:0008654">
    <property type="term" value="P:phospholipid biosynthetic process"/>
    <property type="evidence" value="ECO:0007669"/>
    <property type="project" value="UniProtKB-KW"/>
</dbReference>
<evidence type="ECO:0000256" key="11">
    <source>
        <dbReference type="ARBA" id="ARBA00048973"/>
    </source>
</evidence>
<evidence type="ECO:0000256" key="15">
    <source>
        <dbReference type="PIRSR" id="PIRSR619791-2"/>
    </source>
</evidence>
<comment type="catalytic activity">
    <reaction evidence="12">
        <text>1-(9Z-octadecenoyl)-sn-glycero-3-phosphate + (9Z,12Z)-octadecadienoyl-CoA = 1-(9Z)-octadecenoyl-2-(9Z,12Z)-octadecadienoyl-sn-glycero-3-phosphate + CoA</text>
        <dbReference type="Rhea" id="RHEA:37159"/>
        <dbReference type="ChEBI" id="CHEBI:57287"/>
        <dbReference type="ChEBI" id="CHEBI:57383"/>
        <dbReference type="ChEBI" id="CHEBI:74544"/>
        <dbReference type="ChEBI" id="CHEBI:74563"/>
    </reaction>
    <physiologicalReaction direction="left-to-right" evidence="12">
        <dbReference type="Rhea" id="RHEA:37160"/>
    </physiologicalReaction>
</comment>
<keyword evidence="18" id="KW-0812">Transmembrane</keyword>
<feature type="transmembrane region" description="Helical" evidence="18">
    <location>
        <begin position="304"/>
        <end position="322"/>
    </location>
</feature>
<keyword evidence="21" id="KW-1185">Reference proteome</keyword>
<comment type="catalytic activity">
    <reaction evidence="9">
        <text>1-(9Z,12Z,15Z)-octadecatrienoyl-sn-glycero-3-phosphate + (9Z)-octadecenoyl-CoA = 1-(9Z,12Z,15Z)-octadecatrienoyl-2-(9Z)-octadecenoyl-sn-glycero-3-phosphate + CoA</text>
        <dbReference type="Rhea" id="RHEA:37139"/>
        <dbReference type="ChEBI" id="CHEBI:57287"/>
        <dbReference type="ChEBI" id="CHEBI:57387"/>
        <dbReference type="ChEBI" id="CHEBI:74549"/>
        <dbReference type="ChEBI" id="CHEBI:74550"/>
    </reaction>
    <physiologicalReaction direction="left-to-right" evidence="9">
        <dbReference type="Rhea" id="RHEA:37140"/>
    </physiologicalReaction>
</comment>
<dbReference type="PANTHER" id="PTHR11475">
    <property type="entry name" value="OXIDASE/PEROXIDASE"/>
    <property type="match status" value="1"/>
</dbReference>
<dbReference type="Proteomes" id="UP000694408">
    <property type="component" value="Unplaced"/>
</dbReference>
<dbReference type="GO" id="GO:0046872">
    <property type="term" value="F:metal ion binding"/>
    <property type="evidence" value="ECO:0007669"/>
    <property type="project" value="UniProtKB-KW"/>
</dbReference>
<feature type="transmembrane region" description="Helical" evidence="18">
    <location>
        <begin position="242"/>
        <end position="261"/>
    </location>
</feature>
<keyword evidence="16" id="KW-0444">Lipid biosynthesis</keyword>
<dbReference type="GO" id="GO:0004601">
    <property type="term" value="F:peroxidase activity"/>
    <property type="evidence" value="ECO:0007669"/>
    <property type="project" value="InterPro"/>
</dbReference>
<evidence type="ECO:0000256" key="9">
    <source>
        <dbReference type="ARBA" id="ARBA00048293"/>
    </source>
</evidence>
<dbReference type="GO" id="GO:0042742">
    <property type="term" value="P:defense response to bacterium"/>
    <property type="evidence" value="ECO:0007669"/>
    <property type="project" value="TreeGrafter"/>
</dbReference>